<sequence length="345" mass="38466">MALLLCLLLLSAGRVSGNDSFSEQTDRSRLRAIKPVILHSEIIPEPASVPSAHASTIVETGDGILAAWFGGTYERHPDVSIYTSRFKNGQWSEPVKVADGVQNESQRFPSWNPVLFKRDNGDLILYYKVGPSPSTWWGEYKISTDEGKSWSAMEAIPRGCLGPIKNKPVIIPGGKILYPTSIEIVGKWNVYMEMSNQDLTDWEKIEVDNNGFDAIQPSVLFHKDGALQILCRSKNERVVESWSYDNGKTWSPLAPTELPNNNSGTDAVTLSGGLQLIIYNPVTSGRNKLAIAGSYDGKIWEKLIDLEDQPSGEFSYPAIIQDKDGIIHVTYTYNRERIKYVQLKL</sequence>
<dbReference type="KEGG" id="psac:PSM36_0037"/>
<organism evidence="3 4">
    <name type="scientific">Proteiniphilum saccharofermentans</name>
    <dbReference type="NCBI Taxonomy" id="1642647"/>
    <lineage>
        <taxon>Bacteria</taxon>
        <taxon>Pseudomonadati</taxon>
        <taxon>Bacteroidota</taxon>
        <taxon>Bacteroidia</taxon>
        <taxon>Bacteroidales</taxon>
        <taxon>Dysgonomonadaceae</taxon>
        <taxon>Proteiniphilum</taxon>
    </lineage>
</organism>
<dbReference type="STRING" id="1642647.PSM36_0037"/>
<feature type="domain" description="Sialidase" evidence="2">
    <location>
        <begin position="64"/>
        <end position="329"/>
    </location>
</feature>
<dbReference type="Gene3D" id="2.120.10.10">
    <property type="match status" value="1"/>
</dbReference>
<keyword evidence="1" id="KW-0732">Signal</keyword>
<dbReference type="AlphaFoldDB" id="A0A1R3SR28"/>
<evidence type="ECO:0000256" key="1">
    <source>
        <dbReference type="SAM" id="SignalP"/>
    </source>
</evidence>
<protein>
    <submittedName>
        <fullName evidence="3">BNR repeat-like domain</fullName>
    </submittedName>
</protein>
<dbReference type="PANTHER" id="PTHR43752">
    <property type="entry name" value="BNR/ASP-BOX REPEAT FAMILY PROTEIN"/>
    <property type="match status" value="1"/>
</dbReference>
<dbReference type="Pfam" id="PF13088">
    <property type="entry name" value="BNR_2"/>
    <property type="match status" value="1"/>
</dbReference>
<feature type="chain" id="PRO_5012096722" evidence="1">
    <location>
        <begin position="18"/>
        <end position="345"/>
    </location>
</feature>
<feature type="signal peptide" evidence="1">
    <location>
        <begin position="1"/>
        <end position="17"/>
    </location>
</feature>
<accession>A0A1R3SR28</accession>
<keyword evidence="4" id="KW-1185">Reference proteome</keyword>
<dbReference type="Proteomes" id="UP000187464">
    <property type="component" value="Chromosome I"/>
</dbReference>
<gene>
    <name evidence="3" type="ORF">PSM36_0037</name>
</gene>
<dbReference type="InterPro" id="IPR011040">
    <property type="entry name" value="Sialidase"/>
</dbReference>
<dbReference type="CDD" id="cd15482">
    <property type="entry name" value="Sialidase_non-viral"/>
    <property type="match status" value="1"/>
</dbReference>
<evidence type="ECO:0000259" key="2">
    <source>
        <dbReference type="Pfam" id="PF13088"/>
    </source>
</evidence>
<dbReference type="PANTHER" id="PTHR43752:SF2">
    <property type="entry name" value="BNR_ASP-BOX REPEAT FAMILY PROTEIN"/>
    <property type="match status" value="1"/>
</dbReference>
<name>A0A1R3SR28_9BACT</name>
<dbReference type="EMBL" id="LT605205">
    <property type="protein sequence ID" value="SCD18873.1"/>
    <property type="molecule type" value="Genomic_DNA"/>
</dbReference>
<dbReference type="InterPro" id="IPR036278">
    <property type="entry name" value="Sialidase_sf"/>
</dbReference>
<evidence type="ECO:0000313" key="4">
    <source>
        <dbReference type="Proteomes" id="UP000187464"/>
    </source>
</evidence>
<proteinExistence type="predicted"/>
<evidence type="ECO:0000313" key="3">
    <source>
        <dbReference type="EMBL" id="SCD18873.1"/>
    </source>
</evidence>
<reference evidence="3 4" key="1">
    <citation type="submission" date="2016-08" db="EMBL/GenBank/DDBJ databases">
        <authorList>
            <person name="Seilhamer J.J."/>
        </authorList>
    </citation>
    <scope>NUCLEOTIDE SEQUENCE [LARGE SCALE GENOMIC DNA]</scope>
    <source>
        <strain evidence="3">M3/6</strain>
    </source>
</reference>
<dbReference type="SUPFAM" id="SSF50939">
    <property type="entry name" value="Sialidases"/>
    <property type="match status" value="1"/>
</dbReference>